<dbReference type="Gene3D" id="3.30.450.20">
    <property type="entry name" value="PAS domain"/>
    <property type="match status" value="1"/>
</dbReference>
<evidence type="ECO:0000313" key="7">
    <source>
        <dbReference type="EMBL" id="SMC63331.1"/>
    </source>
</evidence>
<dbReference type="InterPro" id="IPR003594">
    <property type="entry name" value="HATPase_dom"/>
</dbReference>
<organism evidence="7 8">
    <name type="scientific">Cellulophaga tyrosinoxydans</name>
    <dbReference type="NCBI Taxonomy" id="504486"/>
    <lineage>
        <taxon>Bacteria</taxon>
        <taxon>Pseudomonadati</taxon>
        <taxon>Bacteroidota</taxon>
        <taxon>Flavobacteriia</taxon>
        <taxon>Flavobacteriales</taxon>
        <taxon>Flavobacteriaceae</taxon>
        <taxon>Cellulophaga</taxon>
    </lineage>
</organism>
<dbReference type="Pfam" id="PF13426">
    <property type="entry name" value="PAS_9"/>
    <property type="match status" value="1"/>
</dbReference>
<dbReference type="GO" id="GO:0000155">
    <property type="term" value="F:phosphorelay sensor kinase activity"/>
    <property type="evidence" value="ECO:0007669"/>
    <property type="project" value="InterPro"/>
</dbReference>
<dbReference type="InterPro" id="IPR036097">
    <property type="entry name" value="HisK_dim/P_sf"/>
</dbReference>
<evidence type="ECO:0000256" key="4">
    <source>
        <dbReference type="ARBA" id="ARBA00022679"/>
    </source>
</evidence>
<evidence type="ECO:0000256" key="5">
    <source>
        <dbReference type="ARBA" id="ARBA00022777"/>
    </source>
</evidence>
<reference evidence="7 8" key="1">
    <citation type="submission" date="2017-04" db="EMBL/GenBank/DDBJ databases">
        <authorList>
            <person name="Afonso C.L."/>
            <person name="Miller P.J."/>
            <person name="Scott M.A."/>
            <person name="Spackman E."/>
            <person name="Goraichik I."/>
            <person name="Dimitrov K.M."/>
            <person name="Suarez D.L."/>
            <person name="Swayne D.E."/>
        </authorList>
    </citation>
    <scope>NUCLEOTIDE SEQUENCE [LARGE SCALE GENOMIC DNA]</scope>
    <source>
        <strain evidence="7 8">DSM 21164</strain>
    </source>
</reference>
<dbReference type="SUPFAM" id="SSF47384">
    <property type="entry name" value="Homodimeric domain of signal transducing histidine kinase"/>
    <property type="match status" value="1"/>
</dbReference>
<dbReference type="SUPFAM" id="SSF55785">
    <property type="entry name" value="PYP-like sensor domain (PAS domain)"/>
    <property type="match status" value="1"/>
</dbReference>
<dbReference type="AlphaFoldDB" id="A0A1W2ASB1"/>
<sequence>MSLSLEPFFEKSLDLLCIAGYDGYFKKINPAFIKLLEYSIEELQSKKISEFIYEEDRKLTSGYRKILKKSLPLLNFENRYVSKSGKIIWLHWTSIPLPSENVIYAIAKDITYKKKLEEERALHLLKLDRNNQELKNLNYKTSHDLRSPVNNLLTLCNLLDLNKISDQETLKIFNLIQQSAEGLKVSLNNYMDSLTKAEKSESALAVVRFSIVLQQVEQSISALILSANASITHDFSEIESVPFNHSFMESIFLNLITNSIKYTRPEVSPKITIETKLIDGQKKLIYTDNGLGFDMDLIGDKIFKLNQRFHDNADSKGVGLYLVHNHITSLGGTITIDSKVNGGTIFTISFK</sequence>
<dbReference type="SMART" id="SM00387">
    <property type="entry name" value="HATPase_c"/>
    <property type="match status" value="1"/>
</dbReference>
<dbReference type="SMART" id="SM00091">
    <property type="entry name" value="PAS"/>
    <property type="match status" value="1"/>
</dbReference>
<dbReference type="PROSITE" id="PS50109">
    <property type="entry name" value="HIS_KIN"/>
    <property type="match status" value="1"/>
</dbReference>
<dbReference type="InterPro" id="IPR000014">
    <property type="entry name" value="PAS"/>
</dbReference>
<dbReference type="EMBL" id="FWXO01000003">
    <property type="protein sequence ID" value="SMC63331.1"/>
    <property type="molecule type" value="Genomic_DNA"/>
</dbReference>
<accession>A0A1W2ASB1</accession>
<dbReference type="STRING" id="504486.SAMN05660703_2180"/>
<proteinExistence type="predicted"/>
<keyword evidence="5" id="KW-0418">Kinase</keyword>
<dbReference type="Pfam" id="PF02518">
    <property type="entry name" value="HATPase_c"/>
    <property type="match status" value="1"/>
</dbReference>
<dbReference type="SUPFAM" id="SSF55874">
    <property type="entry name" value="ATPase domain of HSP90 chaperone/DNA topoisomerase II/histidine kinase"/>
    <property type="match status" value="1"/>
</dbReference>
<dbReference type="Proteomes" id="UP000192360">
    <property type="component" value="Unassembled WGS sequence"/>
</dbReference>
<feature type="domain" description="Histidine kinase" evidence="6">
    <location>
        <begin position="140"/>
        <end position="351"/>
    </location>
</feature>
<protein>
    <recommendedName>
        <fullName evidence="2">histidine kinase</fullName>
        <ecNumber evidence="2">2.7.13.3</ecNumber>
    </recommendedName>
</protein>
<dbReference type="NCBIfam" id="TIGR00229">
    <property type="entry name" value="sensory_box"/>
    <property type="match status" value="1"/>
</dbReference>
<keyword evidence="4" id="KW-0808">Transferase</keyword>
<evidence type="ECO:0000256" key="2">
    <source>
        <dbReference type="ARBA" id="ARBA00012438"/>
    </source>
</evidence>
<evidence type="ECO:0000256" key="3">
    <source>
        <dbReference type="ARBA" id="ARBA00022553"/>
    </source>
</evidence>
<dbReference type="InterPro" id="IPR005467">
    <property type="entry name" value="His_kinase_dom"/>
</dbReference>
<dbReference type="Gene3D" id="1.10.287.130">
    <property type="match status" value="1"/>
</dbReference>
<dbReference type="InterPro" id="IPR036890">
    <property type="entry name" value="HATPase_C_sf"/>
</dbReference>
<dbReference type="PANTHER" id="PTHR43304:SF1">
    <property type="entry name" value="PAC DOMAIN-CONTAINING PROTEIN"/>
    <property type="match status" value="1"/>
</dbReference>
<dbReference type="CDD" id="cd00130">
    <property type="entry name" value="PAS"/>
    <property type="match status" value="1"/>
</dbReference>
<evidence type="ECO:0000259" key="6">
    <source>
        <dbReference type="PROSITE" id="PS50109"/>
    </source>
</evidence>
<evidence type="ECO:0000256" key="1">
    <source>
        <dbReference type="ARBA" id="ARBA00000085"/>
    </source>
</evidence>
<keyword evidence="3" id="KW-0597">Phosphoprotein</keyword>
<name>A0A1W2ASB1_9FLAO</name>
<dbReference type="InterPro" id="IPR035965">
    <property type="entry name" value="PAS-like_dom_sf"/>
</dbReference>
<dbReference type="RefSeq" id="WP_084061512.1">
    <property type="nucleotide sequence ID" value="NZ_FWXO01000003.1"/>
</dbReference>
<gene>
    <name evidence="7" type="ORF">SAMN05660703_2180</name>
</gene>
<dbReference type="EC" id="2.7.13.3" evidence="2"/>
<evidence type="ECO:0000313" key="8">
    <source>
        <dbReference type="Proteomes" id="UP000192360"/>
    </source>
</evidence>
<dbReference type="OrthoDB" id="5522855at2"/>
<dbReference type="Gene3D" id="3.30.565.10">
    <property type="entry name" value="Histidine kinase-like ATPase, C-terminal domain"/>
    <property type="match status" value="1"/>
</dbReference>
<keyword evidence="8" id="KW-1185">Reference proteome</keyword>
<comment type="catalytic activity">
    <reaction evidence="1">
        <text>ATP + protein L-histidine = ADP + protein N-phospho-L-histidine.</text>
        <dbReference type="EC" id="2.7.13.3"/>
    </reaction>
</comment>
<dbReference type="PANTHER" id="PTHR43304">
    <property type="entry name" value="PHYTOCHROME-LIKE PROTEIN CPH1"/>
    <property type="match status" value="1"/>
</dbReference>
<dbReference type="InterPro" id="IPR052162">
    <property type="entry name" value="Sensor_kinase/Photoreceptor"/>
</dbReference>